<dbReference type="InterPro" id="IPR019775">
    <property type="entry name" value="WD40_repeat_CS"/>
</dbReference>
<dbReference type="EMBL" id="SFCI01000566">
    <property type="protein sequence ID" value="TFY79067.1"/>
    <property type="molecule type" value="Genomic_DNA"/>
</dbReference>
<sequence>MVQEGWEPRDFDPVLRIDASPRKVGQVLWHPTAQHVLASAAGDHAVKLWDLGASEAPKSVLSGHGDAIQSIAFNTTGQLLVTTSRDRKIRIFDARAGGEAVRITEGHGGIKGARAAWMGDRDRIATTGFRKMSDRQLSIWEASSLTNIKITTIDQSSGVMMPFWSDNNVLFLAGKGDGNIRYYEYEADNLTPDCEIARAYKITASGIEPIAFIVPRKADSFQSDIFPPAPSAEPSLTAGEFFSGKTAPAKLVSLENGMKKRATAKASAAEQARAKEIEALDCHSAVPRKGGHAGKGTPSLLRAAVRPIPDRNPDQQTDVQPRQIRIIKVPEYFAEFREKGDGLAAFLGSSIVAKITFHDPNAKNFASKADYTEHGPKAVLEMSPSLL</sequence>
<dbReference type="Gene3D" id="3.30.420.40">
    <property type="match status" value="1"/>
</dbReference>
<dbReference type="Pfam" id="PF16300">
    <property type="entry name" value="WD40_4"/>
    <property type="match status" value="1"/>
</dbReference>
<feature type="repeat" description="WD" evidence="3">
    <location>
        <begin position="17"/>
        <end position="59"/>
    </location>
</feature>
<evidence type="ECO:0000256" key="1">
    <source>
        <dbReference type="ARBA" id="ARBA00022574"/>
    </source>
</evidence>
<evidence type="ECO:0000256" key="2">
    <source>
        <dbReference type="ARBA" id="ARBA00022737"/>
    </source>
</evidence>
<comment type="similarity">
    <text evidence="4">Belongs to the WD repeat coronin family.</text>
</comment>
<evidence type="ECO:0000256" key="3">
    <source>
        <dbReference type="PROSITE-ProRule" id="PRU00221"/>
    </source>
</evidence>
<evidence type="ECO:0000256" key="4">
    <source>
        <dbReference type="RuleBase" id="RU280818"/>
    </source>
</evidence>
<dbReference type="PANTHER" id="PTHR10856">
    <property type="entry name" value="CORONIN"/>
    <property type="match status" value="1"/>
</dbReference>
<proteinExistence type="inferred from homology"/>
<dbReference type="Proteomes" id="UP000298061">
    <property type="component" value="Unassembled WGS sequence"/>
</dbReference>
<comment type="caution">
    <text evidence="5">The sequence shown here is derived from an EMBL/GenBank/DDBJ whole genome shotgun (WGS) entry which is preliminary data.</text>
</comment>
<protein>
    <recommendedName>
        <fullName evidence="4">Coronin</fullName>
    </recommendedName>
</protein>
<dbReference type="InterPro" id="IPR036322">
    <property type="entry name" value="WD40_repeat_dom_sf"/>
</dbReference>
<dbReference type="PROSITE" id="PS50082">
    <property type="entry name" value="WD_REPEATS_2"/>
    <property type="match status" value="2"/>
</dbReference>
<feature type="repeat" description="WD" evidence="3">
    <location>
        <begin position="61"/>
        <end position="102"/>
    </location>
</feature>
<dbReference type="OrthoDB" id="1850764at2759"/>
<dbReference type="SMART" id="SM00320">
    <property type="entry name" value="WD40"/>
    <property type="match status" value="3"/>
</dbReference>
<dbReference type="PROSITE" id="PS50294">
    <property type="entry name" value="WD_REPEATS_REGION"/>
    <property type="match status" value="1"/>
</dbReference>
<dbReference type="InterPro" id="IPR015505">
    <property type="entry name" value="Coronin"/>
</dbReference>
<keyword evidence="2 4" id="KW-0677">Repeat</keyword>
<dbReference type="AlphaFoldDB" id="A0A4Y9ZYB2"/>
<dbReference type="STRING" id="135208.A0A4Y9ZYB2"/>
<accession>A0A4Y9ZYB2</accession>
<dbReference type="PROSITE" id="PS00678">
    <property type="entry name" value="WD_REPEATS_1"/>
    <property type="match status" value="1"/>
</dbReference>
<organism evidence="5 6">
    <name type="scientific">Hericium alpestre</name>
    <dbReference type="NCBI Taxonomy" id="135208"/>
    <lineage>
        <taxon>Eukaryota</taxon>
        <taxon>Fungi</taxon>
        <taxon>Dikarya</taxon>
        <taxon>Basidiomycota</taxon>
        <taxon>Agaricomycotina</taxon>
        <taxon>Agaricomycetes</taxon>
        <taxon>Russulales</taxon>
        <taxon>Hericiaceae</taxon>
        <taxon>Hericium</taxon>
    </lineage>
</organism>
<dbReference type="PANTHER" id="PTHR10856:SF0">
    <property type="entry name" value="CORONIN"/>
    <property type="match status" value="1"/>
</dbReference>
<gene>
    <name evidence="5" type="ORF">EWM64_g4944</name>
</gene>
<dbReference type="InterPro" id="IPR015943">
    <property type="entry name" value="WD40/YVTN_repeat-like_dom_sf"/>
</dbReference>
<evidence type="ECO:0000313" key="6">
    <source>
        <dbReference type="Proteomes" id="UP000298061"/>
    </source>
</evidence>
<dbReference type="Gene3D" id="2.130.10.10">
    <property type="entry name" value="YVTN repeat-like/Quinoprotein amine dehydrogenase"/>
    <property type="match status" value="1"/>
</dbReference>
<evidence type="ECO:0000313" key="5">
    <source>
        <dbReference type="EMBL" id="TFY79067.1"/>
    </source>
</evidence>
<reference evidence="5 6" key="1">
    <citation type="submission" date="2019-02" db="EMBL/GenBank/DDBJ databases">
        <title>Genome sequencing of the rare red list fungi Hericium alpestre (H. flagellum).</title>
        <authorList>
            <person name="Buettner E."/>
            <person name="Kellner H."/>
        </authorList>
    </citation>
    <scope>NUCLEOTIDE SEQUENCE [LARGE SCALE GENOMIC DNA]</scope>
    <source>
        <strain evidence="5 6">DSM 108284</strain>
    </source>
</reference>
<dbReference type="SMART" id="SM01167">
    <property type="entry name" value="DUF1900"/>
    <property type="match status" value="1"/>
</dbReference>
<dbReference type="GO" id="GO:0007015">
    <property type="term" value="P:actin filament organization"/>
    <property type="evidence" value="ECO:0007669"/>
    <property type="project" value="TreeGrafter"/>
</dbReference>
<keyword evidence="6" id="KW-1185">Reference proteome</keyword>
<name>A0A4Y9ZYB2_9AGAM</name>
<dbReference type="InterPro" id="IPR001680">
    <property type="entry name" value="WD40_rpt"/>
</dbReference>
<dbReference type="SUPFAM" id="SSF50978">
    <property type="entry name" value="WD40 repeat-like"/>
    <property type="match status" value="1"/>
</dbReference>
<dbReference type="Pfam" id="PF00400">
    <property type="entry name" value="WD40"/>
    <property type="match status" value="2"/>
</dbReference>
<dbReference type="GO" id="GO:0051015">
    <property type="term" value="F:actin filament binding"/>
    <property type="evidence" value="ECO:0007669"/>
    <property type="project" value="TreeGrafter"/>
</dbReference>
<keyword evidence="1 3" id="KW-0853">WD repeat</keyword>